<dbReference type="Gene3D" id="3.10.620.30">
    <property type="match status" value="1"/>
</dbReference>
<keyword evidence="2" id="KW-0963">Cytoplasm</keyword>
<evidence type="ECO:0000256" key="1">
    <source>
        <dbReference type="ARBA" id="ARBA00004245"/>
    </source>
</evidence>
<sequence length="270" mass="30289">MLQRLGQGALFILIVILASVLKNHENSQELAISEAIQHLPVPSDPDASPGLLRSGTLQLIAPGITLTQTDIDKILNKRREKQSVYIFGQGDTGGSIMIAPGVDRHYHLVNSYFDGYLPFQVANPVLALYTVARRKRYQYDHITYPGRSEVWQSSQQAFYSAVGDCEDHAILLADWLIGLGYDARVAVGDYDGAGHAWVVLFAEGQEYLLEATRKRGVNRLKAFPLASLQPKYHPTYMFNNTAFWQNRGSRFTTDYASVDWVKESDYSADR</sequence>
<dbReference type="Pfam" id="PF24656">
    <property type="entry name" value="CEPT76_peptidase"/>
    <property type="match status" value="1"/>
</dbReference>
<comment type="subcellular location">
    <subcellularLocation>
        <location evidence="1">Cytoplasm</location>
        <location evidence="1">Cytoskeleton</location>
    </subcellularLocation>
</comment>
<proteinExistence type="predicted"/>
<dbReference type="EMBL" id="CP073344">
    <property type="protein sequence ID" value="UTW04999.1"/>
    <property type="molecule type" value="Genomic_DNA"/>
</dbReference>
<evidence type="ECO:0000313" key="5">
    <source>
        <dbReference type="Proteomes" id="UP001059950"/>
    </source>
</evidence>
<keyword evidence="2" id="KW-0206">Cytoskeleton</keyword>
<dbReference type="SUPFAM" id="SSF54001">
    <property type="entry name" value="Cysteine proteinases"/>
    <property type="match status" value="1"/>
</dbReference>
<reference evidence="4" key="1">
    <citation type="submission" date="2021-04" db="EMBL/GenBank/DDBJ databases">
        <title>Oceanospirillales bacteria with DddD are important DMSP degraders in coastal seawater.</title>
        <authorList>
            <person name="Liu J."/>
        </authorList>
    </citation>
    <scope>NUCLEOTIDE SEQUENCE</scope>
    <source>
        <strain evidence="4">GY6</strain>
    </source>
</reference>
<dbReference type="InterPro" id="IPR038765">
    <property type="entry name" value="Papain-like_cys_pep_sf"/>
</dbReference>
<dbReference type="InterPro" id="IPR056290">
    <property type="entry name" value="CEPT76/DRC7_peptidase-like_dom"/>
</dbReference>
<name>A0ABY5H0D8_9GAMM</name>
<protein>
    <submittedName>
        <fullName evidence="4">Transglutaminase domain-containing protein</fullName>
    </submittedName>
</protein>
<accession>A0ABY5H0D8</accession>
<gene>
    <name evidence="4" type="ORF">KDX31_08380</name>
</gene>
<keyword evidence="5" id="KW-1185">Reference proteome</keyword>
<dbReference type="Proteomes" id="UP001059950">
    <property type="component" value="Chromosome"/>
</dbReference>
<feature type="domain" description="CEP76/DRC7 peptidase-like" evidence="3">
    <location>
        <begin position="149"/>
        <end position="264"/>
    </location>
</feature>
<evidence type="ECO:0000256" key="2">
    <source>
        <dbReference type="ARBA" id="ARBA00023212"/>
    </source>
</evidence>
<organism evidence="4 5">
    <name type="scientific">Amphritea atlantica</name>
    <dbReference type="NCBI Taxonomy" id="355243"/>
    <lineage>
        <taxon>Bacteria</taxon>
        <taxon>Pseudomonadati</taxon>
        <taxon>Pseudomonadota</taxon>
        <taxon>Gammaproteobacteria</taxon>
        <taxon>Oceanospirillales</taxon>
        <taxon>Oceanospirillaceae</taxon>
        <taxon>Amphritea</taxon>
    </lineage>
</organism>
<evidence type="ECO:0000259" key="3">
    <source>
        <dbReference type="Pfam" id="PF24656"/>
    </source>
</evidence>
<evidence type="ECO:0000313" key="4">
    <source>
        <dbReference type="EMBL" id="UTW04999.1"/>
    </source>
</evidence>